<feature type="compositionally biased region" description="Low complexity" evidence="15">
    <location>
        <begin position="425"/>
        <end position="436"/>
    </location>
</feature>
<dbReference type="Pfam" id="PF17733">
    <property type="entry name" value="KPWE_dom"/>
    <property type="match status" value="1"/>
</dbReference>
<evidence type="ECO:0000256" key="13">
    <source>
        <dbReference type="ARBA" id="ARBA00064754"/>
    </source>
</evidence>
<evidence type="ECO:0000259" key="16">
    <source>
        <dbReference type="Pfam" id="PF04695"/>
    </source>
</evidence>
<dbReference type="GO" id="GO:0016560">
    <property type="term" value="P:protein import into peroxisome matrix, docking"/>
    <property type="evidence" value="ECO:0000318"/>
    <property type="project" value="GO_Central"/>
</dbReference>
<evidence type="ECO:0000259" key="17">
    <source>
        <dbReference type="Pfam" id="PF17733"/>
    </source>
</evidence>
<dbReference type="GO" id="GO:1990429">
    <property type="term" value="C:peroxisomal importomer complex"/>
    <property type="evidence" value="ECO:0000318"/>
    <property type="project" value="GO_Central"/>
</dbReference>
<feature type="compositionally biased region" description="Low complexity" evidence="15">
    <location>
        <begin position="647"/>
        <end position="659"/>
    </location>
</feature>
<keyword evidence="8" id="KW-0472">Membrane</keyword>
<sequence length="803" mass="83357">MADIPSAPPVVQAEEISTTAEVKTPLPDPPATLSAEAAPIVEENLPLREDFIQNAVKFLSHPKVQGSPVQYRRSFLEKKGLNSAEITEAFRRVPDTATAPPAPLPATTTVTTTTTSPAPPAPTASPVAVPPRPAAVLRKPWEQTAQPASAYPAAGQQVAAAPQAQVAPRQGVRWTQMVLALGVLSAAGAGTVIVTKQYLVPRLRAWLRRWLLDISEEVGGVRKLTPVEEAANAAAAAASAAAEATKIMKEAREEVKEVSAEGDRKLEAILGAFQAQTRELTATLGSLKGALEEREEARKEALILGTASHPEGAPPVSLPDLRKELLKFTSVMTGFTGTPPANEAAAAGLSGADVSELKALVLERRAAAVQAPRGPAVDREYEESEDGLNWLQSSQTASQNDLATAPRYDSASKGPVNTSVDRRALGTTAAGRAGPANQGLAMQPASASMEPRYEDANGYQEKGSRPTSANSMPLSQVASGQELPHRPTSSPAQGPDHAPHSQSYMDVLQMLKDGKPIPGIRDIDDKPPNPNQPPTDPKLKPRAKPWEKGFQQVSEKPANGEAPPPFNITNSRSAASPAPVYSSDGQAPWWRKAQPLSQPGVSGPPQGQDGYPPRSTASGAESESFVHPALAGDIDPPRPQAVQSELASGSAPADPSSGPRITEVHSEPVEAQAVEAQPGPSSSRSTSGAGGSQGTERPGLGTGVPAVPSKPAWRPPAVPGFAMPSAAEAIKGKGKVVPVTPMASNGHREVRAAATGEGQGEGSSQSGSVEGTDDRFEKSYAGVVQAGGGSQENEGMEAGGNAE</sequence>
<evidence type="ECO:0000256" key="5">
    <source>
        <dbReference type="ARBA" id="ARBA00022927"/>
    </source>
</evidence>
<evidence type="ECO:0000256" key="12">
    <source>
        <dbReference type="ARBA" id="ARBA00053920"/>
    </source>
</evidence>
<protein>
    <recommendedName>
        <fullName evidence="10">Peroxisomal membrane protein PEX14</fullName>
    </recommendedName>
    <alternativeName>
        <fullName evidence="11">Peroxin-14</fullName>
    </alternativeName>
</protein>
<evidence type="ECO:0000256" key="3">
    <source>
        <dbReference type="ARBA" id="ARBA00022448"/>
    </source>
</evidence>
<feature type="domain" description="Peroxisomal membrane protein PEX14 central plants" evidence="18">
    <location>
        <begin position="172"/>
        <end position="286"/>
    </location>
</feature>
<keyword evidence="5" id="KW-0653">Protein transport</keyword>
<evidence type="ECO:0000256" key="4">
    <source>
        <dbReference type="ARBA" id="ARBA00022692"/>
    </source>
</evidence>
<evidence type="ECO:0000256" key="11">
    <source>
        <dbReference type="ARBA" id="ARBA00029691"/>
    </source>
</evidence>
<evidence type="ECO:0000313" key="20">
    <source>
        <dbReference type="Proteomes" id="UP000054558"/>
    </source>
</evidence>
<dbReference type="InterPro" id="IPR040554">
    <property type="entry name" value="KPWE_PEX14_dom"/>
</dbReference>
<dbReference type="GO" id="GO:0005778">
    <property type="term" value="C:peroxisomal membrane"/>
    <property type="evidence" value="ECO:0000318"/>
    <property type="project" value="GO_Central"/>
</dbReference>
<dbReference type="FunFam" id="1.10.10.10:FF:000217">
    <property type="entry name" value="Peroxisomal membrane protein PEX14"/>
    <property type="match status" value="1"/>
</dbReference>
<comment type="function">
    <text evidence="12">Component of the PEX13-PEX14 docking complex, a translocon channel that specifically mediates the import of peroxisomal cargo proteins bound to PEX5 receptor. The PEX13-PEX14 docking complex forms a large import pore which can be opened to a diameter of about 9 nm. Mechanistically, PEX5 receptor along with cargo proteins associates with the PEX14 subunit of the PEX13-PEX14 docking complex in the cytosol, leading to the insertion of the receptor into the organelle membrane with the concomitant translocation of the cargo into the peroxisome matrix.</text>
</comment>
<feature type="domain" description="Peroxisome membrane anchor protein Pex14p N-terminal" evidence="16">
    <location>
        <begin position="48"/>
        <end position="92"/>
    </location>
</feature>
<keyword evidence="4" id="KW-0812">Transmembrane</keyword>
<feature type="compositionally biased region" description="Low complexity" evidence="15">
    <location>
        <begin position="105"/>
        <end position="116"/>
    </location>
</feature>
<evidence type="ECO:0000256" key="1">
    <source>
        <dbReference type="ARBA" id="ARBA00004549"/>
    </source>
</evidence>
<dbReference type="OMA" id="FHWSHAI"/>
<comment type="similarity">
    <text evidence="2">Belongs to the peroxin-14 family.</text>
</comment>
<feature type="region of interest" description="Disordered" evidence="15">
    <location>
        <begin position="738"/>
        <end position="803"/>
    </location>
</feature>
<keyword evidence="3" id="KW-0813">Transport</keyword>
<keyword evidence="6" id="KW-1133">Transmembrane helix</keyword>
<feature type="region of interest" description="Disordered" evidence="15">
    <location>
        <begin position="1"/>
        <end position="31"/>
    </location>
</feature>
<dbReference type="EMBL" id="DF237016">
    <property type="protein sequence ID" value="GAQ80946.1"/>
    <property type="molecule type" value="Genomic_DNA"/>
</dbReference>
<keyword evidence="7" id="KW-0811">Translocation</keyword>
<feature type="compositionally biased region" description="Polar residues" evidence="15">
    <location>
        <begin position="465"/>
        <end position="479"/>
    </location>
</feature>
<evidence type="ECO:0000256" key="14">
    <source>
        <dbReference type="SAM" id="Coils"/>
    </source>
</evidence>
<comment type="subunit">
    <text evidence="13">Interacts with PEX13; forming the PEX13-PEX14 docking complex. Interacts with PEX5 (via WxxxF/Y motifs).</text>
</comment>
<feature type="region of interest" description="Disordered" evidence="15">
    <location>
        <begin position="396"/>
        <end position="501"/>
    </location>
</feature>
<keyword evidence="14" id="KW-0175">Coiled coil</keyword>
<dbReference type="InterPro" id="IPR036388">
    <property type="entry name" value="WH-like_DNA-bd_sf"/>
</dbReference>
<keyword evidence="9" id="KW-0576">Peroxisome</keyword>
<dbReference type="AlphaFoldDB" id="A0A1Y1HWR3"/>
<evidence type="ECO:0000256" key="9">
    <source>
        <dbReference type="ARBA" id="ARBA00023140"/>
    </source>
</evidence>
<feature type="region of interest" description="Disordered" evidence="15">
    <location>
        <begin position="514"/>
        <end position="715"/>
    </location>
</feature>
<reference evidence="19 20" key="1">
    <citation type="journal article" date="2014" name="Nat. Commun.">
        <title>Klebsormidium flaccidum genome reveals primary factors for plant terrestrial adaptation.</title>
        <authorList>
            <person name="Hori K."/>
            <person name="Maruyama F."/>
            <person name="Fujisawa T."/>
            <person name="Togashi T."/>
            <person name="Yamamoto N."/>
            <person name="Seo M."/>
            <person name="Sato S."/>
            <person name="Yamada T."/>
            <person name="Mori H."/>
            <person name="Tajima N."/>
            <person name="Moriyama T."/>
            <person name="Ikeuchi M."/>
            <person name="Watanabe M."/>
            <person name="Wada H."/>
            <person name="Kobayashi K."/>
            <person name="Saito M."/>
            <person name="Masuda T."/>
            <person name="Sasaki-Sekimoto Y."/>
            <person name="Mashiguchi K."/>
            <person name="Awai K."/>
            <person name="Shimojima M."/>
            <person name="Masuda S."/>
            <person name="Iwai M."/>
            <person name="Nobusawa T."/>
            <person name="Narise T."/>
            <person name="Kondo S."/>
            <person name="Saito H."/>
            <person name="Sato R."/>
            <person name="Murakawa M."/>
            <person name="Ihara Y."/>
            <person name="Oshima-Yamada Y."/>
            <person name="Ohtaka K."/>
            <person name="Satoh M."/>
            <person name="Sonobe K."/>
            <person name="Ishii M."/>
            <person name="Ohtani R."/>
            <person name="Kanamori-Sato M."/>
            <person name="Honoki R."/>
            <person name="Miyazaki D."/>
            <person name="Mochizuki H."/>
            <person name="Umetsu J."/>
            <person name="Higashi K."/>
            <person name="Shibata D."/>
            <person name="Kamiya Y."/>
            <person name="Sato N."/>
            <person name="Nakamura Y."/>
            <person name="Tabata S."/>
            <person name="Ida S."/>
            <person name="Kurokawa K."/>
            <person name="Ohta H."/>
        </authorList>
    </citation>
    <scope>NUCLEOTIDE SEQUENCE [LARGE SCALE GENOMIC DNA]</scope>
    <source>
        <strain evidence="19 20">NIES-2285</strain>
    </source>
</reference>
<dbReference type="InterPro" id="IPR054154">
    <property type="entry name" value="PEX14-like_M_plants"/>
</dbReference>
<accession>A0A1Y1HWR3</accession>
<evidence type="ECO:0000256" key="10">
    <source>
        <dbReference type="ARBA" id="ARBA00029502"/>
    </source>
</evidence>
<evidence type="ECO:0000256" key="15">
    <source>
        <dbReference type="SAM" id="MobiDB-lite"/>
    </source>
</evidence>
<dbReference type="InterPro" id="IPR006785">
    <property type="entry name" value="Pex14_N"/>
</dbReference>
<evidence type="ECO:0000256" key="2">
    <source>
        <dbReference type="ARBA" id="ARBA00005443"/>
    </source>
</evidence>
<dbReference type="Pfam" id="PF04695">
    <property type="entry name" value="Pex14_N"/>
    <property type="match status" value="1"/>
</dbReference>
<comment type="subcellular location">
    <subcellularLocation>
        <location evidence="1">Peroxisome membrane</location>
        <topology evidence="1">Single-pass membrane protein</topology>
    </subcellularLocation>
</comment>
<dbReference type="Gene3D" id="1.10.10.10">
    <property type="entry name" value="Winged helix-like DNA-binding domain superfamily/Winged helix DNA-binding domain"/>
    <property type="match status" value="1"/>
</dbReference>
<dbReference type="PANTHER" id="PTHR23058:SF0">
    <property type="entry name" value="PEROXISOMAL MEMBRANE PROTEIN PEX14"/>
    <property type="match status" value="1"/>
</dbReference>
<dbReference type="Proteomes" id="UP000054558">
    <property type="component" value="Unassembled WGS sequence"/>
</dbReference>
<evidence type="ECO:0000256" key="7">
    <source>
        <dbReference type="ARBA" id="ARBA00023010"/>
    </source>
</evidence>
<evidence type="ECO:0000313" key="19">
    <source>
        <dbReference type="EMBL" id="GAQ80946.1"/>
    </source>
</evidence>
<feature type="region of interest" description="Disordered" evidence="15">
    <location>
        <begin position="94"/>
        <end position="129"/>
    </location>
</feature>
<organism evidence="19 20">
    <name type="scientific">Klebsormidium nitens</name>
    <name type="common">Green alga</name>
    <name type="synonym">Ulothrix nitens</name>
    <dbReference type="NCBI Taxonomy" id="105231"/>
    <lineage>
        <taxon>Eukaryota</taxon>
        <taxon>Viridiplantae</taxon>
        <taxon>Streptophyta</taxon>
        <taxon>Klebsormidiophyceae</taxon>
        <taxon>Klebsormidiales</taxon>
        <taxon>Klebsormidiaceae</taxon>
        <taxon>Klebsormidium</taxon>
    </lineage>
</organism>
<gene>
    <name evidence="19" type="ORF">KFL_000670040</name>
</gene>
<dbReference type="STRING" id="105231.A0A1Y1HWR3"/>
<name>A0A1Y1HWR3_KLENI</name>
<dbReference type="Pfam" id="PF23020">
    <property type="entry name" value="PEX14-like_2nd"/>
    <property type="match status" value="1"/>
</dbReference>
<proteinExistence type="inferred from homology"/>
<evidence type="ECO:0000259" key="18">
    <source>
        <dbReference type="Pfam" id="PF23020"/>
    </source>
</evidence>
<feature type="compositionally biased region" description="Pro residues" evidence="15">
    <location>
        <begin position="117"/>
        <end position="129"/>
    </location>
</feature>
<feature type="compositionally biased region" description="Low complexity" evidence="15">
    <location>
        <begin position="676"/>
        <end position="687"/>
    </location>
</feature>
<keyword evidence="20" id="KW-1185">Reference proteome</keyword>
<dbReference type="InterPro" id="IPR025655">
    <property type="entry name" value="PEX14"/>
</dbReference>
<evidence type="ECO:0000256" key="6">
    <source>
        <dbReference type="ARBA" id="ARBA00022989"/>
    </source>
</evidence>
<dbReference type="PANTHER" id="PTHR23058">
    <property type="entry name" value="PEROXISOMAL MEMBRANE PROTEIN PEX14"/>
    <property type="match status" value="1"/>
</dbReference>
<feature type="domain" description="Peroxisomal membrane protein PEX14-like KPWE" evidence="17">
    <location>
        <begin position="499"/>
        <end position="548"/>
    </location>
</feature>
<dbReference type="GO" id="GO:0005102">
    <property type="term" value="F:signaling receptor binding"/>
    <property type="evidence" value="ECO:0000318"/>
    <property type="project" value="GO_Central"/>
</dbReference>
<feature type="coiled-coil region" evidence="14">
    <location>
        <begin position="234"/>
        <end position="268"/>
    </location>
</feature>
<evidence type="ECO:0000256" key="8">
    <source>
        <dbReference type="ARBA" id="ARBA00023136"/>
    </source>
</evidence>
<dbReference type="OrthoDB" id="441517at2759"/>